<keyword evidence="2" id="KW-1185">Reference proteome</keyword>
<dbReference type="RefSeq" id="WP_378050966.1">
    <property type="nucleotide sequence ID" value="NZ_JBHMDN010000031.1"/>
</dbReference>
<gene>
    <name evidence="1" type="ORF">ACFQMJ_30195</name>
</gene>
<proteinExistence type="predicted"/>
<accession>A0ABW2FPD1</accession>
<comment type="caution">
    <text evidence="1">The sequence shown here is derived from an EMBL/GenBank/DDBJ whole genome shotgun (WGS) entry which is preliminary data.</text>
</comment>
<evidence type="ECO:0000313" key="1">
    <source>
        <dbReference type="EMBL" id="MFC7152830.1"/>
    </source>
</evidence>
<dbReference type="Proteomes" id="UP001596378">
    <property type="component" value="Unassembled WGS sequence"/>
</dbReference>
<dbReference type="EMBL" id="JBHTAI010000026">
    <property type="protein sequence ID" value="MFC7152830.1"/>
    <property type="molecule type" value="Genomic_DNA"/>
</dbReference>
<evidence type="ECO:0000313" key="2">
    <source>
        <dbReference type="Proteomes" id="UP001596378"/>
    </source>
</evidence>
<reference evidence="2" key="1">
    <citation type="journal article" date="2019" name="Int. J. Syst. Evol. Microbiol.">
        <title>The Global Catalogue of Microorganisms (GCM) 10K type strain sequencing project: providing services to taxonomists for standard genome sequencing and annotation.</title>
        <authorList>
            <consortium name="The Broad Institute Genomics Platform"/>
            <consortium name="The Broad Institute Genome Sequencing Center for Infectious Disease"/>
            <person name="Wu L."/>
            <person name="Ma J."/>
        </authorList>
    </citation>
    <scope>NUCLEOTIDE SEQUENCE [LARGE SCALE GENOMIC DNA]</scope>
    <source>
        <strain evidence="2">KCTC 12907</strain>
    </source>
</reference>
<name>A0ABW2FPD1_9BACL</name>
<protein>
    <submittedName>
        <fullName evidence="1">Uncharacterized protein</fullName>
    </submittedName>
</protein>
<organism evidence="1 2">
    <name type="scientific">Cohnella cellulosilytica</name>
    <dbReference type="NCBI Taxonomy" id="986710"/>
    <lineage>
        <taxon>Bacteria</taxon>
        <taxon>Bacillati</taxon>
        <taxon>Bacillota</taxon>
        <taxon>Bacilli</taxon>
        <taxon>Bacillales</taxon>
        <taxon>Paenibacillaceae</taxon>
        <taxon>Cohnella</taxon>
    </lineage>
</organism>
<sequence>MKQMIEHDPANIRSAPAKLVYPGIVAQKTYFHFICIFEYLQ</sequence>